<dbReference type="Pfam" id="PF05724">
    <property type="entry name" value="TPMT"/>
    <property type="match status" value="1"/>
</dbReference>
<dbReference type="CDD" id="cd02440">
    <property type="entry name" value="AdoMet_MTases"/>
    <property type="match status" value="1"/>
</dbReference>
<evidence type="ECO:0000256" key="4">
    <source>
        <dbReference type="ARBA" id="ARBA00022691"/>
    </source>
</evidence>
<keyword evidence="1" id="KW-0597">Phosphoprotein</keyword>
<proteinExistence type="predicted"/>
<dbReference type="GO" id="GO:0008757">
    <property type="term" value="F:S-adenosylmethionine-dependent methyltransferase activity"/>
    <property type="evidence" value="ECO:0007669"/>
    <property type="project" value="InterPro"/>
</dbReference>
<comment type="caution">
    <text evidence="5">The sequence shown here is derived from an EMBL/GenBank/DDBJ whole genome shotgun (WGS) entry which is preliminary data.</text>
</comment>
<evidence type="ECO:0000313" key="6">
    <source>
        <dbReference type="Proteomes" id="UP000268372"/>
    </source>
</evidence>
<dbReference type="Gene3D" id="3.40.50.150">
    <property type="entry name" value="Vaccinia Virus protein VP39"/>
    <property type="match status" value="1"/>
</dbReference>
<dbReference type="OrthoDB" id="9778208at2"/>
<dbReference type="InterPro" id="IPR008854">
    <property type="entry name" value="TPMT"/>
</dbReference>
<dbReference type="PANTHER" id="PTHR32183:SF6">
    <property type="entry name" value="CYSTEINE SULFINATE DESULFINASE_CYSTEINE DESULFURASE AND RELATED ENZYMES"/>
    <property type="match status" value="1"/>
</dbReference>
<sequence length="209" mass="24154">MKQENKNEACCITQCDLPMDKNYWDTRWEKQETGWDIGYPSSAITKYMDGIADKNTAILIPGCGNAYEAEYLIQQGFTNITLIDIAPLAVENLKKKFEGQSAISILCEDFFEHKGSYDLVLEQTFFSAIPPFKRKDYVAKMHEILKENGRIVGLLFDKQFNNPFPPFGGCPCEYRPIFENHFEIKTMEECYNSIEPRKGSEVFIHFIKK</sequence>
<keyword evidence="6" id="KW-1185">Reference proteome</keyword>
<keyword evidence="2 5" id="KW-0489">Methyltransferase</keyword>
<protein>
    <submittedName>
        <fullName evidence="5">Methyltransferase domain-containing protein</fullName>
    </submittedName>
</protein>
<evidence type="ECO:0000256" key="1">
    <source>
        <dbReference type="ARBA" id="ARBA00022553"/>
    </source>
</evidence>
<organism evidence="5 6">
    <name type="scientific">Paenimyroides viscosum</name>
    <dbReference type="NCBI Taxonomy" id="2488729"/>
    <lineage>
        <taxon>Bacteria</taxon>
        <taxon>Pseudomonadati</taxon>
        <taxon>Bacteroidota</taxon>
        <taxon>Flavobacteriia</taxon>
        <taxon>Flavobacteriales</taxon>
        <taxon>Flavobacteriaceae</taxon>
        <taxon>Paenimyroides</taxon>
    </lineage>
</organism>
<evidence type="ECO:0000313" key="5">
    <source>
        <dbReference type="EMBL" id="RRA89830.1"/>
    </source>
</evidence>
<dbReference type="AlphaFoldDB" id="A0A3P1AMD7"/>
<reference evidence="5 6" key="1">
    <citation type="submission" date="2018-11" db="EMBL/GenBank/DDBJ databases">
        <title>Flavobacterium sp. nov., YIM 102796 draft genome.</title>
        <authorList>
            <person name="Li G."/>
            <person name="Jiang Y."/>
        </authorList>
    </citation>
    <scope>NUCLEOTIDE SEQUENCE [LARGE SCALE GENOMIC DNA]</scope>
    <source>
        <strain evidence="5 6">YIM 102796</strain>
    </source>
</reference>
<dbReference type="PROSITE" id="PS51585">
    <property type="entry name" value="SAM_MT_TPMT"/>
    <property type="match status" value="1"/>
</dbReference>
<dbReference type="RefSeq" id="WP_124900509.1">
    <property type="nucleotide sequence ID" value="NZ_RQTJ01000051.1"/>
</dbReference>
<dbReference type="Proteomes" id="UP000268372">
    <property type="component" value="Unassembled WGS sequence"/>
</dbReference>
<gene>
    <name evidence="5" type="ORF">EG242_14130</name>
</gene>
<dbReference type="InterPro" id="IPR029063">
    <property type="entry name" value="SAM-dependent_MTases_sf"/>
</dbReference>
<name>A0A3P1AMD7_9FLAO</name>
<accession>A0A3P1AMD7</accession>
<dbReference type="SUPFAM" id="SSF53335">
    <property type="entry name" value="S-adenosyl-L-methionine-dependent methyltransferases"/>
    <property type="match status" value="1"/>
</dbReference>
<dbReference type="PANTHER" id="PTHR32183">
    <property type="match status" value="1"/>
</dbReference>
<keyword evidence="3 5" id="KW-0808">Transferase</keyword>
<dbReference type="GO" id="GO:0032259">
    <property type="term" value="P:methylation"/>
    <property type="evidence" value="ECO:0007669"/>
    <property type="project" value="UniProtKB-KW"/>
</dbReference>
<keyword evidence="4" id="KW-0949">S-adenosyl-L-methionine</keyword>
<evidence type="ECO:0000256" key="2">
    <source>
        <dbReference type="ARBA" id="ARBA00022603"/>
    </source>
</evidence>
<evidence type="ECO:0000256" key="3">
    <source>
        <dbReference type="ARBA" id="ARBA00022679"/>
    </source>
</evidence>
<dbReference type="EMBL" id="RQTJ01000051">
    <property type="protein sequence ID" value="RRA89830.1"/>
    <property type="molecule type" value="Genomic_DNA"/>
</dbReference>